<reference evidence="1 2" key="1">
    <citation type="submission" date="2019-03" db="EMBL/GenBank/DDBJ databases">
        <title>New insights into Acidothiobacillus thiooxidans sulfur metabolism through coupled gene expression, solution geochemistry, microscopy and spectroscopy analyses.</title>
        <authorList>
            <person name="Camacho D."/>
            <person name="Frazao R."/>
            <person name="Fouillen A."/>
            <person name="Nanci A."/>
            <person name="Lang B.F."/>
            <person name="Apte S.C."/>
            <person name="Baron C."/>
            <person name="Warren L.A."/>
        </authorList>
    </citation>
    <scope>NUCLEOTIDE SEQUENCE [LARGE SCALE GENOMIC DNA]</scope>
    <source>
        <strain evidence="1 2">ATCC 19377</strain>
    </source>
</reference>
<gene>
    <name evidence="1" type="ORF">DLNHIDIE_03258</name>
</gene>
<evidence type="ECO:0008006" key="3">
    <source>
        <dbReference type="Google" id="ProtNLM"/>
    </source>
</evidence>
<evidence type="ECO:0000313" key="1">
    <source>
        <dbReference type="EMBL" id="TQN49406.1"/>
    </source>
</evidence>
<organism evidence="1 2">
    <name type="scientific">Acidithiobacillus thiooxidans ATCC 19377</name>
    <dbReference type="NCBI Taxonomy" id="637390"/>
    <lineage>
        <taxon>Bacteria</taxon>
        <taxon>Pseudomonadati</taxon>
        <taxon>Pseudomonadota</taxon>
        <taxon>Acidithiobacillia</taxon>
        <taxon>Acidithiobacillales</taxon>
        <taxon>Acidithiobacillaceae</taxon>
        <taxon>Acidithiobacillus</taxon>
    </lineage>
</organism>
<dbReference type="AlphaFoldDB" id="A0A543PZ99"/>
<proteinExistence type="predicted"/>
<dbReference type="Proteomes" id="UP000315403">
    <property type="component" value="Unassembled WGS sequence"/>
</dbReference>
<dbReference type="RefSeq" id="WP_142089981.1">
    <property type="nucleotide sequence ID" value="NZ_SZUV01000005.1"/>
</dbReference>
<comment type="caution">
    <text evidence="1">The sequence shown here is derived from an EMBL/GenBank/DDBJ whole genome shotgun (WGS) entry which is preliminary data.</text>
</comment>
<accession>A0A543PZ99</accession>
<dbReference type="PROSITE" id="PS51257">
    <property type="entry name" value="PROKAR_LIPOPROTEIN"/>
    <property type="match status" value="1"/>
</dbReference>
<evidence type="ECO:0000313" key="2">
    <source>
        <dbReference type="Proteomes" id="UP000315403"/>
    </source>
</evidence>
<name>A0A543PZ99_ACITH</name>
<sequence>MKNYLILTTILIAVTSISGCSEGSQVTVKPISKINYAPTSLVQTLTTTPSRPYIVIAHIHSSAPAGTPAAQVIAGIEKQAEKLGANAVIINNHSHKLPSKLIFNPSGGNYQNEPSQTVPDYSGIAIRWVSN</sequence>
<protein>
    <recommendedName>
        <fullName evidence="3">Lipoprotein</fullName>
    </recommendedName>
</protein>
<dbReference type="EMBL" id="SZUV01000005">
    <property type="protein sequence ID" value="TQN49406.1"/>
    <property type="molecule type" value="Genomic_DNA"/>
</dbReference>